<feature type="compositionally biased region" description="Polar residues" evidence="1">
    <location>
        <begin position="39"/>
        <end position="54"/>
    </location>
</feature>
<feature type="region of interest" description="Disordered" evidence="1">
    <location>
        <begin position="39"/>
        <end position="69"/>
    </location>
</feature>
<evidence type="ECO:0000313" key="4">
    <source>
        <dbReference type="Proteomes" id="UP000031671"/>
    </source>
</evidence>
<feature type="chain" id="PRO_5002121680" evidence="2">
    <location>
        <begin position="23"/>
        <end position="69"/>
    </location>
</feature>
<reference evidence="3 4" key="2">
    <citation type="submission" date="2015-01" db="EMBL/GenBank/DDBJ databases">
        <authorList>
            <consortium name="NBRP consortium"/>
            <person name="Sawabe T."/>
            <person name="Meirelles P."/>
            <person name="Feng G."/>
            <person name="Sayaka M."/>
            <person name="Hattori M."/>
            <person name="Ohkuma M."/>
        </authorList>
    </citation>
    <scope>NUCLEOTIDE SEQUENCE [LARGE SCALE GENOMIC DNA]</scope>
    <source>
        <strain evidence="4">JCM 19231</strain>
    </source>
</reference>
<comment type="caution">
    <text evidence="3">The sequence shown here is derived from an EMBL/GenBank/DDBJ whole genome shotgun (WGS) entry which is preliminary data.</text>
</comment>
<name>A0A0B8NMK8_9VIBR</name>
<reference evidence="3 4" key="1">
    <citation type="submission" date="2015-01" db="EMBL/GenBank/DDBJ databases">
        <title>Vibrio sp. C1 JCM 19231 whole genome shotgun sequence.</title>
        <authorList>
            <person name="Sawabe T."/>
            <person name="Meirelles P."/>
            <person name="Feng G."/>
            <person name="Sayaka M."/>
            <person name="Hattori M."/>
            <person name="Ohkuma M."/>
        </authorList>
    </citation>
    <scope>NUCLEOTIDE SEQUENCE [LARGE SCALE GENOMIC DNA]</scope>
    <source>
        <strain evidence="4">JCM 19231</strain>
    </source>
</reference>
<evidence type="ECO:0000313" key="3">
    <source>
        <dbReference type="EMBL" id="GAM55271.1"/>
    </source>
</evidence>
<protein>
    <submittedName>
        <fullName evidence="3">Uncharacterized protein</fullName>
    </submittedName>
</protein>
<sequence>MKKVIAITLATLFSLATGLAHAGLNGDKVGQDNRQHLLDTNQSTMSYADGSNESVDSDFDWSKSNNKKR</sequence>
<evidence type="ECO:0000256" key="1">
    <source>
        <dbReference type="SAM" id="MobiDB-lite"/>
    </source>
</evidence>
<keyword evidence="2" id="KW-0732">Signal</keyword>
<gene>
    <name evidence="3" type="ORF">JCM19231_5103</name>
</gene>
<keyword evidence="4" id="KW-1185">Reference proteome</keyword>
<dbReference type="RefSeq" id="WP_261835966.1">
    <property type="nucleotide sequence ID" value="NZ_AP024882.1"/>
</dbReference>
<dbReference type="AlphaFoldDB" id="A0A0B8NMK8"/>
<organism evidence="3 4">
    <name type="scientific">Vibrio ishigakensis</name>
    <dbReference type="NCBI Taxonomy" id="1481914"/>
    <lineage>
        <taxon>Bacteria</taxon>
        <taxon>Pseudomonadati</taxon>
        <taxon>Pseudomonadota</taxon>
        <taxon>Gammaproteobacteria</taxon>
        <taxon>Vibrionales</taxon>
        <taxon>Vibrionaceae</taxon>
        <taxon>Vibrio</taxon>
    </lineage>
</organism>
<proteinExistence type="predicted"/>
<feature type="signal peptide" evidence="2">
    <location>
        <begin position="1"/>
        <end position="22"/>
    </location>
</feature>
<evidence type="ECO:0000256" key="2">
    <source>
        <dbReference type="SAM" id="SignalP"/>
    </source>
</evidence>
<accession>A0A0B8NMK8</accession>
<dbReference type="EMBL" id="BBRZ01000012">
    <property type="protein sequence ID" value="GAM55271.1"/>
    <property type="molecule type" value="Genomic_DNA"/>
</dbReference>
<dbReference type="Proteomes" id="UP000031671">
    <property type="component" value="Unassembled WGS sequence"/>
</dbReference>